<feature type="compositionally biased region" description="Polar residues" evidence="2">
    <location>
        <begin position="23"/>
        <end position="38"/>
    </location>
</feature>
<feature type="coiled-coil region" evidence="1">
    <location>
        <begin position="702"/>
        <end position="763"/>
    </location>
</feature>
<dbReference type="SUPFAM" id="SSF52540">
    <property type="entry name" value="P-loop containing nucleoside triphosphate hydrolases"/>
    <property type="match status" value="1"/>
</dbReference>
<name>A0A4Z1SWS0_GIAMU</name>
<reference evidence="3 4" key="1">
    <citation type="submission" date="2019-05" db="EMBL/GenBank/DDBJ databases">
        <title>The compact genome of Giardia muris reveals important steps in the evolution of intestinal protozoan parasites.</title>
        <authorList>
            <person name="Xu F."/>
            <person name="Jimenez-Gonzalez A."/>
            <person name="Einarsson E."/>
            <person name="Astvaldsson A."/>
            <person name="Peirasmaki D."/>
            <person name="Eckmann L."/>
            <person name="Andersson J.O."/>
            <person name="Svard S.G."/>
            <person name="Jerlstrom-Hultqvist J."/>
        </authorList>
    </citation>
    <scope>NUCLEOTIDE SEQUENCE [LARGE SCALE GENOMIC DNA]</scope>
    <source>
        <strain evidence="3 4">Roberts-Thomson</strain>
    </source>
</reference>
<feature type="compositionally biased region" description="Basic residues" evidence="2">
    <location>
        <begin position="1"/>
        <end position="11"/>
    </location>
</feature>
<dbReference type="PANTHER" id="PTHR32046">
    <property type="entry name" value="G DOMAIN-CONTAINING PROTEIN"/>
    <property type="match status" value="1"/>
</dbReference>
<dbReference type="AlphaFoldDB" id="A0A4Z1SWS0"/>
<evidence type="ECO:0008006" key="5">
    <source>
        <dbReference type="Google" id="ProtNLM"/>
    </source>
</evidence>
<gene>
    <name evidence="3" type="ORF">GMRT_15115</name>
</gene>
<sequence length="835" mass="95385">MNKLSSRKRQKSCASDGREPSNKVVTTGTREQSQSLLSDHTEESQKECSVLREYIIKRGAKITDEEALDIAEGILRLLKDYSGNVELYRNHAVVSLDSVLVRQSDTKLGKVVLELSGKRDSSTKQLKGLIYEDLDGLALVVYNATRGNSAPLTNAAYLREERRNVSRVMQRLIVKCLSSPIDEILEEIEELRNRRERSKSKAPTLGHTRQPNDPLKNDEPIVSSSCGKRAISSLATPIKRLGTVSREESEVEEDEEDCNEPLAIAFGPSDEQSSKEINVLLLGESGVGKSTFINLLGLCSQFVELSDAGSKAVKWSVPVHFSFQDDSYKSHRVVVGFDKNERDETGQSATLSAREYRFRYRLGDCTVTTCFIDTPGLGDSRGVGQDVQNIREIIHYIARLKEIHGICFLLKPNESRFTVFFKYCIEELLQHLHRNALENAVVCFTHARGTLYRPGETCTSLKAYLQANRIDLRLARETTYCIDSEAVRYIAILASCPDVPLPDTVKSYRESWNRARAEIARLLEYLDTLEGHKVRETVGFNVTIWVVDKLLEELPRIADKIRGITSELENHMSRIEGLRGTEERLNEKLFVPKYRLEERQLPKPEFESPLDKGVCWTMDIATSKYLKLSPKDKKKAEFEAIRKWKENNYSEYSRVDYYYCHQRTCRARLSEHKLVTCRYERVIDKVEDENIKSRLKGCASDRERIQVTIEECRKQLTRYRNEQTLLEGEALPLCEAFMANNSIIELDQRLDALKQQKKELESHRSYKDETADASLLACTRDIERLKDRIARFGSARTKKEVSVDDVKKCISELQRLELIGPAIKGLVDEFSMTDE</sequence>
<feature type="region of interest" description="Disordered" evidence="2">
    <location>
        <begin position="1"/>
        <end position="42"/>
    </location>
</feature>
<evidence type="ECO:0000313" key="4">
    <source>
        <dbReference type="Proteomes" id="UP000315496"/>
    </source>
</evidence>
<dbReference type="PANTHER" id="PTHR32046:SF11">
    <property type="entry name" value="IMMUNE-ASSOCIATED NUCLEOTIDE-BINDING PROTEIN 10-LIKE"/>
    <property type="match status" value="1"/>
</dbReference>
<feature type="region of interest" description="Disordered" evidence="2">
    <location>
        <begin position="195"/>
        <end position="221"/>
    </location>
</feature>
<keyword evidence="1" id="KW-0175">Coiled coil</keyword>
<accession>A0A4Z1SWS0</accession>
<evidence type="ECO:0000313" key="3">
    <source>
        <dbReference type="EMBL" id="TNJ27968.1"/>
    </source>
</evidence>
<dbReference type="InterPro" id="IPR027417">
    <property type="entry name" value="P-loop_NTPase"/>
</dbReference>
<dbReference type="PROSITE" id="PS00675">
    <property type="entry name" value="SIGMA54_INTERACT_1"/>
    <property type="match status" value="1"/>
</dbReference>
<comment type="caution">
    <text evidence="3">The sequence shown here is derived from an EMBL/GenBank/DDBJ whole genome shotgun (WGS) entry which is preliminary data.</text>
</comment>
<protein>
    <recommendedName>
        <fullName evidence="5">G domain-containing protein</fullName>
    </recommendedName>
</protein>
<dbReference type="EMBL" id="VDLU01000003">
    <property type="protein sequence ID" value="TNJ27968.1"/>
    <property type="molecule type" value="Genomic_DNA"/>
</dbReference>
<evidence type="ECO:0000256" key="2">
    <source>
        <dbReference type="SAM" id="MobiDB-lite"/>
    </source>
</evidence>
<dbReference type="VEuPathDB" id="GiardiaDB:GMRT_15115"/>
<dbReference type="OrthoDB" id="8954335at2759"/>
<keyword evidence="4" id="KW-1185">Reference proteome</keyword>
<dbReference type="Gene3D" id="3.40.50.300">
    <property type="entry name" value="P-loop containing nucleotide triphosphate hydrolases"/>
    <property type="match status" value="1"/>
</dbReference>
<dbReference type="InterPro" id="IPR025662">
    <property type="entry name" value="Sigma_54_int_dom_ATP-bd_1"/>
</dbReference>
<evidence type="ECO:0000256" key="1">
    <source>
        <dbReference type="SAM" id="Coils"/>
    </source>
</evidence>
<proteinExistence type="predicted"/>
<dbReference type="Proteomes" id="UP000315496">
    <property type="component" value="Chromosome 3"/>
</dbReference>
<organism evidence="3 4">
    <name type="scientific">Giardia muris</name>
    <dbReference type="NCBI Taxonomy" id="5742"/>
    <lineage>
        <taxon>Eukaryota</taxon>
        <taxon>Metamonada</taxon>
        <taxon>Diplomonadida</taxon>
        <taxon>Hexamitidae</taxon>
        <taxon>Giardiinae</taxon>
        <taxon>Giardia</taxon>
    </lineage>
</organism>